<keyword evidence="9" id="KW-1185">Reference proteome</keyword>
<dbReference type="InterPro" id="IPR012340">
    <property type="entry name" value="NA-bd_OB-fold"/>
</dbReference>
<dbReference type="SUPFAM" id="SSF50249">
    <property type="entry name" value="Nucleic acid-binding proteins"/>
    <property type="match status" value="1"/>
</dbReference>
<dbReference type="GO" id="GO:0006281">
    <property type="term" value="P:DNA repair"/>
    <property type="evidence" value="ECO:0007669"/>
    <property type="project" value="UniProtKB-UniRule"/>
</dbReference>
<dbReference type="InterPro" id="IPR011114">
    <property type="entry name" value="RuvA_C"/>
</dbReference>
<protein>
    <recommendedName>
        <fullName evidence="6">Holliday junction branch migration complex subunit RuvA</fullName>
    </recommendedName>
</protein>
<evidence type="ECO:0000256" key="4">
    <source>
        <dbReference type="ARBA" id="ARBA00023172"/>
    </source>
</evidence>
<dbReference type="CDD" id="cd14332">
    <property type="entry name" value="UBA_RuvA_C"/>
    <property type="match status" value="1"/>
</dbReference>
<dbReference type="Proteomes" id="UP000019112">
    <property type="component" value="Unassembled WGS sequence"/>
</dbReference>
<dbReference type="Pfam" id="PF01330">
    <property type="entry name" value="RuvA_N"/>
    <property type="match status" value="1"/>
</dbReference>
<feature type="domain" description="Helix-hairpin-helix DNA-binding motif class 1" evidence="7">
    <location>
        <begin position="106"/>
        <end position="125"/>
    </location>
</feature>
<dbReference type="InterPro" id="IPR010994">
    <property type="entry name" value="RuvA_2-like"/>
</dbReference>
<dbReference type="SUPFAM" id="SSF46929">
    <property type="entry name" value="DNA helicase RuvA subunit, C-terminal domain"/>
    <property type="match status" value="1"/>
</dbReference>
<keyword evidence="8" id="KW-0378">Hydrolase</keyword>
<dbReference type="InterPro" id="IPR036267">
    <property type="entry name" value="RuvA_C_sf"/>
</dbReference>
<feature type="domain" description="Helix-hairpin-helix DNA-binding motif class 1" evidence="7">
    <location>
        <begin position="70"/>
        <end position="89"/>
    </location>
</feature>
<comment type="caution">
    <text evidence="6">Lacks conserved residue(s) required for the propagation of feature annotation.</text>
</comment>
<dbReference type="Pfam" id="PF07499">
    <property type="entry name" value="RuvA_C"/>
    <property type="match status" value="1"/>
</dbReference>
<name>W6TUX3_HOLOB</name>
<dbReference type="Pfam" id="PF14520">
    <property type="entry name" value="HHH_5"/>
    <property type="match status" value="1"/>
</dbReference>
<dbReference type="GO" id="GO:0048476">
    <property type="term" value="C:Holliday junction resolvase complex"/>
    <property type="evidence" value="ECO:0007669"/>
    <property type="project" value="UniProtKB-UniRule"/>
</dbReference>
<dbReference type="InterPro" id="IPR013849">
    <property type="entry name" value="DNA_helicase_Holl-junc_RuvA_I"/>
</dbReference>
<dbReference type="Gene3D" id="1.10.8.10">
    <property type="entry name" value="DNA helicase RuvA subunit, C-terminal domain"/>
    <property type="match status" value="1"/>
</dbReference>
<reference evidence="8 9" key="1">
    <citation type="journal article" date="2014" name="FEMS Microbiol. Lett.">
        <title>Draft genome sequences of three Holospora species (Holospora obtusa, Holospora undulata, and Holospora elegans), endonuclear symbiotic bacteria of the ciliate Paramecium caudatum.</title>
        <authorList>
            <person name="Dohra H."/>
            <person name="Tanaka K."/>
            <person name="Suzuki T."/>
            <person name="Fujishima M."/>
            <person name="Suzuki H."/>
        </authorList>
    </citation>
    <scope>NUCLEOTIDE SEQUENCE [LARGE SCALE GENOMIC DNA]</scope>
    <source>
        <strain evidence="8 9">F1</strain>
    </source>
</reference>
<dbReference type="GO" id="GO:0006310">
    <property type="term" value="P:DNA recombination"/>
    <property type="evidence" value="ECO:0007669"/>
    <property type="project" value="UniProtKB-UniRule"/>
</dbReference>
<dbReference type="OrthoDB" id="5293449at2"/>
<gene>
    <name evidence="6" type="primary">ruvA</name>
    <name evidence="8" type="ORF">P618_200239</name>
</gene>
<evidence type="ECO:0000256" key="1">
    <source>
        <dbReference type="ARBA" id="ARBA00022490"/>
    </source>
</evidence>
<comment type="subunit">
    <text evidence="6">Homotetramer. Forms an RuvA(8)-RuvB(12)-Holliday junction (HJ) complex. HJ DNA is sandwiched between 2 RuvA tetramers; dsDNA enters through RuvA and exits via RuvB. An RuvB hexamer assembles on each DNA strand where it exits the tetramer. Each RuvB hexamer is contacted by two RuvA subunits (via domain III) on 2 adjacent RuvB subunits; this complex drives branch migration. In the full resolvosome a probable DNA-RuvA(4)-RuvB(12)-RuvC(2) complex forms which resolves the HJ.</text>
</comment>
<dbReference type="EMBL" id="AWTR02000029">
    <property type="protein sequence ID" value="ETZ07567.1"/>
    <property type="molecule type" value="Genomic_DNA"/>
</dbReference>
<comment type="subcellular location">
    <subcellularLocation>
        <location evidence="6">Cytoplasm</location>
    </subcellularLocation>
</comment>
<dbReference type="AlphaFoldDB" id="W6TUX3"/>
<keyword evidence="3 6" id="KW-0238">DNA-binding</keyword>
<keyword evidence="1 6" id="KW-0963">Cytoplasm</keyword>
<dbReference type="HAMAP" id="MF_00031">
    <property type="entry name" value="DNA_HJ_migration_RuvA"/>
    <property type="match status" value="1"/>
</dbReference>
<dbReference type="SUPFAM" id="SSF47781">
    <property type="entry name" value="RuvA domain 2-like"/>
    <property type="match status" value="1"/>
</dbReference>
<dbReference type="GO" id="GO:0005737">
    <property type="term" value="C:cytoplasm"/>
    <property type="evidence" value="ECO:0007669"/>
    <property type="project" value="UniProtKB-SubCell"/>
</dbReference>
<dbReference type="GO" id="GO:0000400">
    <property type="term" value="F:four-way junction DNA binding"/>
    <property type="evidence" value="ECO:0007669"/>
    <property type="project" value="UniProtKB-UniRule"/>
</dbReference>
<feature type="region of interest" description="Domain III" evidence="6">
    <location>
        <begin position="140"/>
        <end position="189"/>
    </location>
</feature>
<dbReference type="GO" id="GO:0005524">
    <property type="term" value="F:ATP binding"/>
    <property type="evidence" value="ECO:0007669"/>
    <property type="project" value="InterPro"/>
</dbReference>
<comment type="function">
    <text evidence="6">The RuvA-RuvB-RuvC complex processes Holliday junction (HJ) DNA during genetic recombination and DNA repair, while the RuvA-RuvB complex plays an important role in the rescue of blocked DNA replication forks via replication fork reversal (RFR). RuvA specifically binds to HJ cruciform DNA, conferring on it an open structure. The RuvB hexamer acts as an ATP-dependent pump, pulling dsDNA into and through the RuvAB complex. HJ branch migration allows RuvC to scan DNA until it finds its consensus sequence, where it cleaves and resolves the cruciform DNA.</text>
</comment>
<comment type="domain">
    <text evidence="6">Has three domains with a flexible linker between the domains II and III and assumes an 'L' shape. Domain III is highly mobile and contacts RuvB.</text>
</comment>
<organism evidence="8 9">
    <name type="scientific">Holospora obtusa F1</name>
    <dbReference type="NCBI Taxonomy" id="1399147"/>
    <lineage>
        <taxon>Bacteria</taxon>
        <taxon>Pseudomonadati</taxon>
        <taxon>Pseudomonadota</taxon>
        <taxon>Alphaproteobacteria</taxon>
        <taxon>Holosporales</taxon>
        <taxon>Holosporaceae</taxon>
        <taxon>Holospora</taxon>
    </lineage>
</organism>
<keyword evidence="8" id="KW-0067">ATP-binding</keyword>
<evidence type="ECO:0000313" key="9">
    <source>
        <dbReference type="Proteomes" id="UP000019112"/>
    </source>
</evidence>
<dbReference type="RefSeq" id="WP_021828004.1">
    <property type="nucleotide sequence ID" value="NZ_AWTR02000029.1"/>
</dbReference>
<evidence type="ECO:0000259" key="7">
    <source>
        <dbReference type="SMART" id="SM00278"/>
    </source>
</evidence>
<dbReference type="SMART" id="SM00278">
    <property type="entry name" value="HhH1"/>
    <property type="match status" value="2"/>
</dbReference>
<dbReference type="Gene3D" id="1.10.150.20">
    <property type="entry name" value="5' to 3' exonuclease, C-terminal subdomain"/>
    <property type="match status" value="1"/>
</dbReference>
<proteinExistence type="inferred from homology"/>
<evidence type="ECO:0000256" key="3">
    <source>
        <dbReference type="ARBA" id="ARBA00023125"/>
    </source>
</evidence>
<dbReference type="GO" id="GO:0009379">
    <property type="term" value="C:Holliday junction helicase complex"/>
    <property type="evidence" value="ECO:0007669"/>
    <property type="project" value="InterPro"/>
</dbReference>
<dbReference type="eggNOG" id="COG0632">
    <property type="taxonomic scope" value="Bacteria"/>
</dbReference>
<accession>W6TUX3</accession>
<keyword evidence="8" id="KW-0547">Nucleotide-binding</keyword>
<dbReference type="InterPro" id="IPR003583">
    <property type="entry name" value="Hlx-hairpin-Hlx_DNA-bd_motif"/>
</dbReference>
<comment type="caution">
    <text evidence="8">The sequence shown here is derived from an EMBL/GenBank/DDBJ whole genome shotgun (WGS) entry which is preliminary data.</text>
</comment>
<dbReference type="GO" id="GO:0009378">
    <property type="term" value="F:four-way junction helicase activity"/>
    <property type="evidence" value="ECO:0007669"/>
    <property type="project" value="InterPro"/>
</dbReference>
<dbReference type="Gene3D" id="2.40.50.140">
    <property type="entry name" value="Nucleic acid-binding proteins"/>
    <property type="match status" value="1"/>
</dbReference>
<dbReference type="STRING" id="1399147.P618_200239"/>
<keyword evidence="4 6" id="KW-0233">DNA recombination</keyword>
<evidence type="ECO:0000256" key="2">
    <source>
        <dbReference type="ARBA" id="ARBA00022763"/>
    </source>
</evidence>
<evidence type="ECO:0000313" key="8">
    <source>
        <dbReference type="EMBL" id="ETZ07567.1"/>
    </source>
</evidence>
<keyword evidence="2 6" id="KW-0227">DNA damage</keyword>
<dbReference type="InterPro" id="IPR000085">
    <property type="entry name" value="RuvA"/>
</dbReference>
<keyword evidence="5 6" id="KW-0234">DNA repair</keyword>
<sequence length="189" mass="21204">MIGYLSGRIIRRNASIIIVETQGIGYVVHVNCRQLERWGETVSLWIETVVKEHGSELYGFESEKDQTAFLQLQKVPGLGPKVALSILASFDEISQLYIAIQKKDLVRFKLIPGIGAKLASRIVQELQQTSMKEETVFGQDSLNTALQALCALGYETRIALPLLHHIAKEQNHSLDAENYVRQALKRLTS</sequence>
<comment type="similarity">
    <text evidence="6">Belongs to the RuvA family.</text>
</comment>
<keyword evidence="8" id="KW-0347">Helicase</keyword>
<evidence type="ECO:0000256" key="5">
    <source>
        <dbReference type="ARBA" id="ARBA00023204"/>
    </source>
</evidence>
<evidence type="ECO:0000256" key="6">
    <source>
        <dbReference type="HAMAP-Rule" id="MF_00031"/>
    </source>
</evidence>
<dbReference type="NCBIfam" id="TIGR00084">
    <property type="entry name" value="ruvA"/>
    <property type="match status" value="1"/>
</dbReference>